<protein>
    <submittedName>
        <fullName evidence="2">Uncharacterized protein</fullName>
    </submittedName>
</protein>
<evidence type="ECO:0000256" key="1">
    <source>
        <dbReference type="SAM" id="Phobius"/>
    </source>
</evidence>
<dbReference type="Proteomes" id="UP001595698">
    <property type="component" value="Unassembled WGS sequence"/>
</dbReference>
<evidence type="ECO:0000313" key="3">
    <source>
        <dbReference type="Proteomes" id="UP001595698"/>
    </source>
</evidence>
<keyword evidence="1" id="KW-1133">Transmembrane helix</keyword>
<name>A0ABV8FDL5_9ACTN</name>
<feature type="transmembrane region" description="Helical" evidence="1">
    <location>
        <begin position="26"/>
        <end position="47"/>
    </location>
</feature>
<reference evidence="3" key="1">
    <citation type="journal article" date="2019" name="Int. J. Syst. Evol. Microbiol.">
        <title>The Global Catalogue of Microorganisms (GCM) 10K type strain sequencing project: providing services to taxonomists for standard genome sequencing and annotation.</title>
        <authorList>
            <consortium name="The Broad Institute Genomics Platform"/>
            <consortium name="The Broad Institute Genome Sequencing Center for Infectious Disease"/>
            <person name="Wu L."/>
            <person name="Ma J."/>
        </authorList>
    </citation>
    <scope>NUCLEOTIDE SEQUENCE [LARGE SCALE GENOMIC DNA]</scope>
    <source>
        <strain evidence="3">TBRC 7912</strain>
    </source>
</reference>
<organism evidence="2 3">
    <name type="scientific">Streptosporangium jomthongense</name>
    <dbReference type="NCBI Taxonomy" id="1193683"/>
    <lineage>
        <taxon>Bacteria</taxon>
        <taxon>Bacillati</taxon>
        <taxon>Actinomycetota</taxon>
        <taxon>Actinomycetes</taxon>
        <taxon>Streptosporangiales</taxon>
        <taxon>Streptosporangiaceae</taxon>
        <taxon>Streptosporangium</taxon>
    </lineage>
</organism>
<keyword evidence="1" id="KW-0812">Transmembrane</keyword>
<dbReference type="Pfam" id="PF23778">
    <property type="entry name" value="Phage_holin_2"/>
    <property type="match status" value="1"/>
</dbReference>
<proteinExistence type="predicted"/>
<sequence length="64" mass="7480">MLALTLGLWALRLLVPEGDWFQAVRLAAFALVPVVLAWRLQIIIYTWRRGRRQRREAPHGEDRG</sequence>
<dbReference type="InterPro" id="IPR056964">
    <property type="entry name" value="Phage_holin"/>
</dbReference>
<keyword evidence="1" id="KW-0472">Membrane</keyword>
<comment type="caution">
    <text evidence="2">The sequence shown here is derived from an EMBL/GenBank/DDBJ whole genome shotgun (WGS) entry which is preliminary data.</text>
</comment>
<evidence type="ECO:0000313" key="2">
    <source>
        <dbReference type="EMBL" id="MFC3986424.1"/>
    </source>
</evidence>
<accession>A0ABV8FDL5</accession>
<gene>
    <name evidence="2" type="ORF">ACFOYY_40275</name>
</gene>
<keyword evidence="3" id="KW-1185">Reference proteome</keyword>
<dbReference type="RefSeq" id="WP_386196650.1">
    <property type="nucleotide sequence ID" value="NZ_JBHSBC010000056.1"/>
</dbReference>
<dbReference type="EMBL" id="JBHSBC010000056">
    <property type="protein sequence ID" value="MFC3986424.1"/>
    <property type="molecule type" value="Genomic_DNA"/>
</dbReference>